<dbReference type="EMBL" id="CP002792">
    <property type="protein sequence ID" value="AEH07016.1"/>
    <property type="molecule type" value="Genomic_DNA"/>
</dbReference>
<sequence length="156" mass="17846">MRKLSKIWNYMSKPEVVPRLFAGFLCLVLFVEFFAPTTFNGNQLYPKDVPQGQIFKTPLAPYDRGGAPLKKAADIKTQYPQFEPIRGKITAYLTPISIWISEKTPYFGTTIVSTPGGILDEILYYTRGFDTVLESTTLLISFIIFSWIYLNRDEVK</sequence>
<reference evidence="2" key="1">
    <citation type="submission" date="2011-05" db="EMBL/GenBank/DDBJ databases">
        <title>Complete sequence of chromosome of Methanothermococcus okinawensis IH1.</title>
        <authorList>
            <consortium name="US DOE Joint Genome Institute"/>
            <person name="Lucas S."/>
            <person name="Han J."/>
            <person name="Lapidus A."/>
            <person name="Cheng J.-F."/>
            <person name="Goodwin L."/>
            <person name="Pitluck S."/>
            <person name="Peters L."/>
            <person name="Mikhailova N."/>
            <person name="Held B."/>
            <person name="Han C."/>
            <person name="Tapia R."/>
            <person name="Land M."/>
            <person name="Hauser L."/>
            <person name="Kyrpides N."/>
            <person name="Ivanova N."/>
            <person name="Pagani I."/>
            <person name="Sieprawska-Lupa M."/>
            <person name="Takai K."/>
            <person name="Miyazaki J."/>
            <person name="Whitman W."/>
            <person name="Woyke T."/>
        </authorList>
    </citation>
    <scope>NUCLEOTIDE SEQUENCE [LARGE SCALE GENOMIC DNA]</scope>
    <source>
        <strain evidence="2">IH1</strain>
    </source>
</reference>
<dbReference type="PIRSF" id="PIRSF019373">
    <property type="entry name" value="EhaF"/>
    <property type="match status" value="1"/>
</dbReference>
<organism evidence="2 3">
    <name type="scientific">Methanothermococcus okinawensis (strain DSM 14208 / JCM 11175 / IH1)</name>
    <dbReference type="NCBI Taxonomy" id="647113"/>
    <lineage>
        <taxon>Archaea</taxon>
        <taxon>Methanobacteriati</taxon>
        <taxon>Methanobacteriota</taxon>
        <taxon>Methanomada group</taxon>
        <taxon>Methanococci</taxon>
        <taxon>Methanococcales</taxon>
        <taxon>Methanococcaceae</taxon>
        <taxon>Methanothermococcus</taxon>
    </lineage>
</organism>
<dbReference type="InterPro" id="IPR011313">
    <property type="entry name" value="Prd_NiFe_hyd_3_EhaF"/>
</dbReference>
<proteinExistence type="predicted"/>
<gene>
    <name evidence="2" type="ordered locus">Metok_1046</name>
</gene>
<protein>
    <submittedName>
        <fullName evidence="2">(NiFe)-hydrogenase-3-type complex Eha, membrane protein EhaF</fullName>
    </submittedName>
</protein>
<evidence type="ECO:0000313" key="3">
    <source>
        <dbReference type="Proteomes" id="UP000009296"/>
    </source>
</evidence>
<evidence type="ECO:0000313" key="2">
    <source>
        <dbReference type="EMBL" id="AEH07016.1"/>
    </source>
</evidence>
<dbReference type="GeneID" id="10773202"/>
<keyword evidence="1" id="KW-0472">Membrane</keyword>
<dbReference type="KEGG" id="mok:Metok_1046"/>
<feature type="transmembrane region" description="Helical" evidence="1">
    <location>
        <begin position="132"/>
        <end position="150"/>
    </location>
</feature>
<keyword evidence="1" id="KW-1133">Transmembrane helix</keyword>
<dbReference type="OrthoDB" id="116966at2157"/>
<dbReference type="eggNOG" id="arCOG04831">
    <property type="taxonomic scope" value="Archaea"/>
</dbReference>
<dbReference type="AlphaFoldDB" id="F8ANG2"/>
<dbReference type="RefSeq" id="WP_013867200.1">
    <property type="nucleotide sequence ID" value="NC_015636.1"/>
</dbReference>
<name>F8ANG2_METOI</name>
<dbReference type="HOGENOM" id="CLU_1639963_0_0_2"/>
<evidence type="ECO:0000256" key="1">
    <source>
        <dbReference type="SAM" id="Phobius"/>
    </source>
</evidence>
<dbReference type="STRING" id="647113.Metok_1046"/>
<dbReference type="Pfam" id="PF09879">
    <property type="entry name" value="EhaF"/>
    <property type="match status" value="1"/>
</dbReference>
<feature type="transmembrane region" description="Helical" evidence="1">
    <location>
        <begin position="20"/>
        <end position="39"/>
    </location>
</feature>
<dbReference type="Proteomes" id="UP000009296">
    <property type="component" value="Chromosome"/>
</dbReference>
<accession>F8ANG2</accession>
<keyword evidence="1" id="KW-0812">Transmembrane</keyword>
<keyword evidence="3" id="KW-1185">Reference proteome</keyword>